<organism evidence="2 3">
    <name type="scientific">Lactococcus lactis subsp. lactis</name>
    <name type="common">Streptococcus lactis</name>
    <dbReference type="NCBI Taxonomy" id="1360"/>
    <lineage>
        <taxon>Bacteria</taxon>
        <taxon>Bacillati</taxon>
        <taxon>Bacillota</taxon>
        <taxon>Bacilli</taxon>
        <taxon>Lactobacillales</taxon>
        <taxon>Streptococcaceae</taxon>
        <taxon>Lactococcus</taxon>
    </lineage>
</organism>
<evidence type="ECO:0000313" key="2">
    <source>
        <dbReference type="EMBL" id="KSU00947.1"/>
    </source>
</evidence>
<protein>
    <recommendedName>
        <fullName evidence="4">Tyr recombinase domain-containing protein</fullName>
    </recommendedName>
</protein>
<accession>A0A0V8CHZ1</accession>
<dbReference type="GO" id="GO:0006310">
    <property type="term" value="P:DNA recombination"/>
    <property type="evidence" value="ECO:0007669"/>
    <property type="project" value="UniProtKB-KW"/>
</dbReference>
<dbReference type="Gene3D" id="1.10.443.10">
    <property type="entry name" value="Intergrase catalytic core"/>
    <property type="match status" value="1"/>
</dbReference>
<dbReference type="InterPro" id="IPR011010">
    <property type="entry name" value="DNA_brk_join_enz"/>
</dbReference>
<dbReference type="PATRIC" id="fig|1360.103.peg.1935"/>
<name>A0A0V8CHZ1_LACLL</name>
<evidence type="ECO:0008006" key="4">
    <source>
        <dbReference type="Google" id="ProtNLM"/>
    </source>
</evidence>
<dbReference type="GO" id="GO:0003677">
    <property type="term" value="F:DNA binding"/>
    <property type="evidence" value="ECO:0007669"/>
    <property type="project" value="InterPro"/>
</dbReference>
<gene>
    <name evidence="2" type="ORF">KF282_2608</name>
</gene>
<proteinExistence type="predicted"/>
<reference evidence="3" key="1">
    <citation type="submission" date="2015-10" db="EMBL/GenBank/DDBJ databases">
        <title>Draft Genome Sequences of 11 Lactococcus lactis subspecies cremoris strains.</title>
        <authorList>
            <person name="Wels M."/>
            <person name="Backus L."/>
            <person name="Boekhorst J."/>
            <person name="Dijkstra A."/>
            <person name="Beerthuizen M."/>
            <person name="Kelly W."/>
            <person name="Siezen R."/>
            <person name="Bachmann H."/>
            <person name="Van Hijum S."/>
        </authorList>
    </citation>
    <scope>NUCLEOTIDE SEQUENCE [LARGE SCALE GENOMIC DNA]</scope>
    <source>
        <strain evidence="3">KF282</strain>
    </source>
</reference>
<dbReference type="EMBL" id="LKLN01000095">
    <property type="protein sequence ID" value="KSU00947.1"/>
    <property type="molecule type" value="Genomic_DNA"/>
</dbReference>
<sequence>MWNTNKYLSFRNRAIIALLFDTGIRANELISITDDDISDKYLACIL</sequence>
<dbReference type="Proteomes" id="UP000053058">
    <property type="component" value="Unassembled WGS sequence"/>
</dbReference>
<dbReference type="AlphaFoldDB" id="A0A0V8CHZ1"/>
<dbReference type="InterPro" id="IPR013762">
    <property type="entry name" value="Integrase-like_cat_sf"/>
</dbReference>
<evidence type="ECO:0000313" key="3">
    <source>
        <dbReference type="Proteomes" id="UP000053058"/>
    </source>
</evidence>
<evidence type="ECO:0000256" key="1">
    <source>
        <dbReference type="ARBA" id="ARBA00023172"/>
    </source>
</evidence>
<keyword evidence="1" id="KW-0233">DNA recombination</keyword>
<comment type="caution">
    <text evidence="2">The sequence shown here is derived from an EMBL/GenBank/DDBJ whole genome shotgun (WGS) entry which is preliminary data.</text>
</comment>
<dbReference type="SUPFAM" id="SSF56349">
    <property type="entry name" value="DNA breaking-rejoining enzymes"/>
    <property type="match status" value="1"/>
</dbReference>
<dbReference type="GO" id="GO:0015074">
    <property type="term" value="P:DNA integration"/>
    <property type="evidence" value="ECO:0007669"/>
    <property type="project" value="InterPro"/>
</dbReference>